<dbReference type="PRINTS" id="PR00080">
    <property type="entry name" value="SDRFAMILY"/>
</dbReference>
<name>A0A426Z7Y2_ENSVE</name>
<dbReference type="Pfam" id="PF13561">
    <property type="entry name" value="adh_short_C2"/>
    <property type="match status" value="1"/>
</dbReference>
<evidence type="ECO:0000313" key="3">
    <source>
        <dbReference type="Proteomes" id="UP000287651"/>
    </source>
</evidence>
<proteinExistence type="inferred from homology"/>
<dbReference type="SUPFAM" id="SSF51735">
    <property type="entry name" value="NAD(P)-binding Rossmann-fold domains"/>
    <property type="match status" value="1"/>
</dbReference>
<dbReference type="FunFam" id="3.40.50.720:FF:000084">
    <property type="entry name" value="Short-chain dehydrogenase reductase"/>
    <property type="match status" value="1"/>
</dbReference>
<dbReference type="PANTHER" id="PTHR42820">
    <property type="entry name" value="SHORT-CHAIN DEHYDROGENASE REDUCTASE"/>
    <property type="match status" value="1"/>
</dbReference>
<dbReference type="InterPro" id="IPR002347">
    <property type="entry name" value="SDR_fam"/>
</dbReference>
<dbReference type="InterPro" id="IPR036291">
    <property type="entry name" value="NAD(P)-bd_dom_sf"/>
</dbReference>
<comment type="similarity">
    <text evidence="1">Belongs to the short-chain dehydrogenases/reductases (SDR) family.</text>
</comment>
<accession>A0A426Z7Y2</accession>
<comment type="caution">
    <text evidence="2">The sequence shown here is derived from an EMBL/GenBank/DDBJ whole genome shotgun (WGS) entry which is preliminary data.</text>
</comment>
<evidence type="ECO:0000313" key="2">
    <source>
        <dbReference type="EMBL" id="RRT60098.1"/>
    </source>
</evidence>
<dbReference type="EMBL" id="AMZH03007931">
    <property type="protein sequence ID" value="RRT60098.1"/>
    <property type="molecule type" value="Genomic_DNA"/>
</dbReference>
<dbReference type="Proteomes" id="UP000287651">
    <property type="component" value="Unassembled WGS sequence"/>
</dbReference>
<sequence>MCNLLHLHSPHLHGRKEGRSSRSLLLHVLVSVFFLQPMSTLRLEGKVTIITGAASGIGEAAARLFASNGATVVVADIQDELGTRVAASIGFGRCSYRHCDVSREEEVEATVDYVVRTHGRLDVMLSNAGVLGPMASVLDVDLGEMDHVMAVNLRGAAAAVKHAARAMVAKGTRGSIICTGSVAACQGGLGPVAYTASKHALVGLVSAAAGELGLHGIRVNCISPFGVATPLACGYDGRSPEQVEESSCAAANLKGVVLKAHHVAEAALFLASEESAFISGHNLIIDGGTTVVNSCFQMIK</sequence>
<reference evidence="2 3" key="1">
    <citation type="journal article" date="2014" name="Agronomy (Basel)">
        <title>A Draft Genome Sequence for Ensete ventricosum, the Drought-Tolerant Tree Against Hunger.</title>
        <authorList>
            <person name="Harrison J."/>
            <person name="Moore K.A."/>
            <person name="Paszkiewicz K."/>
            <person name="Jones T."/>
            <person name="Grant M."/>
            <person name="Ambacheew D."/>
            <person name="Muzemil S."/>
            <person name="Studholme D.J."/>
        </authorList>
    </citation>
    <scope>NUCLEOTIDE SEQUENCE [LARGE SCALE GENOMIC DNA]</scope>
</reference>
<dbReference type="AlphaFoldDB" id="A0A426Z7Y2"/>
<dbReference type="Gene3D" id="3.40.50.720">
    <property type="entry name" value="NAD(P)-binding Rossmann-like Domain"/>
    <property type="match status" value="1"/>
</dbReference>
<dbReference type="PANTHER" id="PTHR42820:SF16">
    <property type="entry name" value="SHORT-CHAIN DEHYDROGENASE REDUCTASE 3B"/>
    <property type="match status" value="1"/>
</dbReference>
<evidence type="ECO:0000256" key="1">
    <source>
        <dbReference type="ARBA" id="ARBA00006484"/>
    </source>
</evidence>
<gene>
    <name evidence="2" type="ORF">B296_00016126</name>
</gene>
<dbReference type="PRINTS" id="PR00081">
    <property type="entry name" value="GDHRDH"/>
</dbReference>
<organism evidence="2 3">
    <name type="scientific">Ensete ventricosum</name>
    <name type="common">Abyssinian banana</name>
    <name type="synonym">Musa ensete</name>
    <dbReference type="NCBI Taxonomy" id="4639"/>
    <lineage>
        <taxon>Eukaryota</taxon>
        <taxon>Viridiplantae</taxon>
        <taxon>Streptophyta</taxon>
        <taxon>Embryophyta</taxon>
        <taxon>Tracheophyta</taxon>
        <taxon>Spermatophyta</taxon>
        <taxon>Magnoliopsida</taxon>
        <taxon>Liliopsida</taxon>
        <taxon>Zingiberales</taxon>
        <taxon>Musaceae</taxon>
        <taxon>Ensete</taxon>
    </lineage>
</organism>
<protein>
    <submittedName>
        <fullName evidence="2">Uncharacterized protein</fullName>
    </submittedName>
</protein>